<keyword evidence="6" id="KW-0067">ATP-binding</keyword>
<dbReference type="STRING" id="33114.A0A2G2WE01"/>
<dbReference type="GO" id="GO:0004674">
    <property type="term" value="F:protein serine/threonine kinase activity"/>
    <property type="evidence" value="ECO:0007669"/>
    <property type="project" value="UniProtKB-KW"/>
</dbReference>
<organism evidence="10 11">
    <name type="scientific">Capsicum baccatum</name>
    <name type="common">Peruvian pepper</name>
    <dbReference type="NCBI Taxonomy" id="33114"/>
    <lineage>
        <taxon>Eukaryota</taxon>
        <taxon>Viridiplantae</taxon>
        <taxon>Streptophyta</taxon>
        <taxon>Embryophyta</taxon>
        <taxon>Tracheophyta</taxon>
        <taxon>Spermatophyta</taxon>
        <taxon>Magnoliopsida</taxon>
        <taxon>eudicotyledons</taxon>
        <taxon>Gunneridae</taxon>
        <taxon>Pentapetalae</taxon>
        <taxon>asterids</taxon>
        <taxon>lamiids</taxon>
        <taxon>Solanales</taxon>
        <taxon>Solanaceae</taxon>
        <taxon>Solanoideae</taxon>
        <taxon>Capsiceae</taxon>
        <taxon>Capsicum</taxon>
    </lineage>
</organism>
<gene>
    <name evidence="10" type="ORF">CQW23_17424</name>
</gene>
<sequence>MEYLPGGDMMTLLMREETITDTIARFNIAQIVLDIESIHKHNYIHRDIKPDNLLLDKNGHIRLSDFGLCKPLDCSNLSPINENKMINGELRGSANKGSGWSSSHEQLQHWQINRRKLAFQQWALPTILLLSFTEERIWSRI</sequence>
<dbReference type="PANTHER" id="PTHR24356:SF369">
    <property type="entry name" value="AGC (CAMP-DEPENDENT, CGMP-DEPENDENT AND PROTEIN KINASE C) KINASE FAMILY PROTEIN"/>
    <property type="match status" value="1"/>
</dbReference>
<dbReference type="InterPro" id="IPR000719">
    <property type="entry name" value="Prot_kinase_dom"/>
</dbReference>
<reference evidence="10 11" key="1">
    <citation type="journal article" date="2017" name="Genome Biol.">
        <title>New reference genome sequences of hot pepper reveal the massive evolution of plant disease-resistance genes by retroduplication.</title>
        <authorList>
            <person name="Kim S."/>
            <person name="Park J."/>
            <person name="Yeom S.I."/>
            <person name="Kim Y.M."/>
            <person name="Seo E."/>
            <person name="Kim K.T."/>
            <person name="Kim M.S."/>
            <person name="Lee J.M."/>
            <person name="Cheong K."/>
            <person name="Shin H.S."/>
            <person name="Kim S.B."/>
            <person name="Han K."/>
            <person name="Lee J."/>
            <person name="Park M."/>
            <person name="Lee H.A."/>
            <person name="Lee H.Y."/>
            <person name="Lee Y."/>
            <person name="Oh S."/>
            <person name="Lee J.H."/>
            <person name="Choi E."/>
            <person name="Choi E."/>
            <person name="Lee S.E."/>
            <person name="Jeon J."/>
            <person name="Kim H."/>
            <person name="Choi G."/>
            <person name="Song H."/>
            <person name="Lee J."/>
            <person name="Lee S.C."/>
            <person name="Kwon J.K."/>
            <person name="Lee H.Y."/>
            <person name="Koo N."/>
            <person name="Hong Y."/>
            <person name="Kim R.W."/>
            <person name="Kang W.H."/>
            <person name="Huh J.H."/>
            <person name="Kang B.C."/>
            <person name="Yang T.J."/>
            <person name="Lee Y.H."/>
            <person name="Bennetzen J.L."/>
            <person name="Choi D."/>
        </authorList>
    </citation>
    <scope>NUCLEOTIDE SEQUENCE [LARGE SCALE GENOMIC DNA]</scope>
    <source>
        <strain evidence="11">cv. PBC81</strain>
    </source>
</reference>
<comment type="catalytic activity">
    <reaction evidence="8">
        <text>L-seryl-[protein] + ATP = O-phospho-L-seryl-[protein] + ADP + H(+)</text>
        <dbReference type="Rhea" id="RHEA:17989"/>
        <dbReference type="Rhea" id="RHEA-COMP:9863"/>
        <dbReference type="Rhea" id="RHEA-COMP:11604"/>
        <dbReference type="ChEBI" id="CHEBI:15378"/>
        <dbReference type="ChEBI" id="CHEBI:29999"/>
        <dbReference type="ChEBI" id="CHEBI:30616"/>
        <dbReference type="ChEBI" id="CHEBI:83421"/>
        <dbReference type="ChEBI" id="CHEBI:456216"/>
        <dbReference type="EC" id="2.7.11.1"/>
    </reaction>
</comment>
<evidence type="ECO:0000256" key="2">
    <source>
        <dbReference type="ARBA" id="ARBA00022527"/>
    </source>
</evidence>
<dbReference type="InterPro" id="IPR050236">
    <property type="entry name" value="Ser_Thr_kinase_AGC"/>
</dbReference>
<dbReference type="SMART" id="SM00220">
    <property type="entry name" value="S_TKc"/>
    <property type="match status" value="1"/>
</dbReference>
<dbReference type="AlphaFoldDB" id="A0A2G2WE01"/>
<comment type="catalytic activity">
    <reaction evidence="7">
        <text>L-threonyl-[protein] + ATP = O-phospho-L-threonyl-[protein] + ADP + H(+)</text>
        <dbReference type="Rhea" id="RHEA:46608"/>
        <dbReference type="Rhea" id="RHEA-COMP:11060"/>
        <dbReference type="Rhea" id="RHEA-COMP:11605"/>
        <dbReference type="ChEBI" id="CHEBI:15378"/>
        <dbReference type="ChEBI" id="CHEBI:30013"/>
        <dbReference type="ChEBI" id="CHEBI:30616"/>
        <dbReference type="ChEBI" id="CHEBI:61977"/>
        <dbReference type="ChEBI" id="CHEBI:456216"/>
        <dbReference type="EC" id="2.7.11.1"/>
    </reaction>
</comment>
<keyword evidence="3" id="KW-0808">Transferase</keyword>
<dbReference type="EMBL" id="MLFT02000007">
    <property type="protein sequence ID" value="PHT43399.1"/>
    <property type="molecule type" value="Genomic_DNA"/>
</dbReference>
<dbReference type="GO" id="GO:0005524">
    <property type="term" value="F:ATP binding"/>
    <property type="evidence" value="ECO:0007669"/>
    <property type="project" value="UniProtKB-KW"/>
</dbReference>
<dbReference type="PANTHER" id="PTHR24356">
    <property type="entry name" value="SERINE/THREONINE-PROTEIN KINASE"/>
    <property type="match status" value="1"/>
</dbReference>
<keyword evidence="2" id="KW-0723">Serine/threonine-protein kinase</keyword>
<keyword evidence="11" id="KW-1185">Reference proteome</keyword>
<evidence type="ECO:0000256" key="4">
    <source>
        <dbReference type="ARBA" id="ARBA00022741"/>
    </source>
</evidence>
<dbReference type="OrthoDB" id="1716296at2759"/>
<name>A0A2G2WE01_CAPBA</name>
<accession>A0A2G2WE01</accession>
<evidence type="ECO:0000256" key="8">
    <source>
        <dbReference type="ARBA" id="ARBA00048679"/>
    </source>
</evidence>
<evidence type="ECO:0000256" key="7">
    <source>
        <dbReference type="ARBA" id="ARBA00047899"/>
    </source>
</evidence>
<comment type="caution">
    <text evidence="10">The sequence shown here is derived from an EMBL/GenBank/DDBJ whole genome shotgun (WGS) entry which is preliminary data.</text>
</comment>
<keyword evidence="4" id="KW-0547">Nucleotide-binding</keyword>
<protein>
    <recommendedName>
        <fullName evidence="1">non-specific serine/threonine protein kinase</fullName>
        <ecNumber evidence="1">2.7.11.1</ecNumber>
    </recommendedName>
</protein>
<dbReference type="PROSITE" id="PS00108">
    <property type="entry name" value="PROTEIN_KINASE_ST"/>
    <property type="match status" value="1"/>
</dbReference>
<dbReference type="Pfam" id="PF00069">
    <property type="entry name" value="Pkinase"/>
    <property type="match status" value="1"/>
</dbReference>
<dbReference type="GO" id="GO:0035556">
    <property type="term" value="P:intracellular signal transduction"/>
    <property type="evidence" value="ECO:0007669"/>
    <property type="project" value="TreeGrafter"/>
</dbReference>
<evidence type="ECO:0000256" key="1">
    <source>
        <dbReference type="ARBA" id="ARBA00012513"/>
    </source>
</evidence>
<dbReference type="PROSITE" id="PS50011">
    <property type="entry name" value="PROTEIN_KINASE_DOM"/>
    <property type="match status" value="1"/>
</dbReference>
<dbReference type="InterPro" id="IPR008271">
    <property type="entry name" value="Ser/Thr_kinase_AS"/>
</dbReference>
<feature type="domain" description="Protein kinase" evidence="9">
    <location>
        <begin position="1"/>
        <end position="141"/>
    </location>
</feature>
<reference evidence="11" key="2">
    <citation type="journal article" date="2017" name="J. Anim. Genet.">
        <title>Multiple reference genome sequences of hot pepper reveal the massive evolution of plant disease resistance genes by retroduplication.</title>
        <authorList>
            <person name="Kim S."/>
            <person name="Park J."/>
            <person name="Yeom S.-I."/>
            <person name="Kim Y.-M."/>
            <person name="Seo E."/>
            <person name="Kim K.-T."/>
            <person name="Kim M.-S."/>
            <person name="Lee J.M."/>
            <person name="Cheong K."/>
            <person name="Shin H.-S."/>
            <person name="Kim S.-B."/>
            <person name="Han K."/>
            <person name="Lee J."/>
            <person name="Park M."/>
            <person name="Lee H.-A."/>
            <person name="Lee H.-Y."/>
            <person name="Lee Y."/>
            <person name="Oh S."/>
            <person name="Lee J.H."/>
            <person name="Choi E."/>
            <person name="Choi E."/>
            <person name="Lee S.E."/>
            <person name="Jeon J."/>
            <person name="Kim H."/>
            <person name="Choi G."/>
            <person name="Song H."/>
            <person name="Lee J."/>
            <person name="Lee S.-C."/>
            <person name="Kwon J.-K."/>
            <person name="Lee H.-Y."/>
            <person name="Koo N."/>
            <person name="Hong Y."/>
            <person name="Kim R.W."/>
            <person name="Kang W.-H."/>
            <person name="Huh J.H."/>
            <person name="Kang B.-C."/>
            <person name="Yang T.-J."/>
            <person name="Lee Y.-H."/>
            <person name="Bennetzen J.L."/>
            <person name="Choi D."/>
        </authorList>
    </citation>
    <scope>NUCLEOTIDE SEQUENCE [LARGE SCALE GENOMIC DNA]</scope>
    <source>
        <strain evidence="11">cv. PBC81</strain>
    </source>
</reference>
<evidence type="ECO:0000256" key="3">
    <source>
        <dbReference type="ARBA" id="ARBA00022679"/>
    </source>
</evidence>
<evidence type="ECO:0000256" key="6">
    <source>
        <dbReference type="ARBA" id="ARBA00022840"/>
    </source>
</evidence>
<dbReference type="Proteomes" id="UP000224567">
    <property type="component" value="Unassembled WGS sequence"/>
</dbReference>
<dbReference type="FunFam" id="1.10.510.10:FF:000042">
    <property type="entry name" value="Non-specific serine/threonine protein kinase"/>
    <property type="match status" value="1"/>
</dbReference>
<dbReference type="Gene3D" id="1.10.510.10">
    <property type="entry name" value="Transferase(Phosphotransferase) domain 1"/>
    <property type="match status" value="1"/>
</dbReference>
<dbReference type="EC" id="2.7.11.1" evidence="1"/>
<proteinExistence type="predicted"/>
<dbReference type="InterPro" id="IPR011009">
    <property type="entry name" value="Kinase-like_dom_sf"/>
</dbReference>
<evidence type="ECO:0000259" key="9">
    <source>
        <dbReference type="PROSITE" id="PS50011"/>
    </source>
</evidence>
<keyword evidence="5" id="KW-0418">Kinase</keyword>
<evidence type="ECO:0000313" key="11">
    <source>
        <dbReference type="Proteomes" id="UP000224567"/>
    </source>
</evidence>
<evidence type="ECO:0000256" key="5">
    <source>
        <dbReference type="ARBA" id="ARBA00022777"/>
    </source>
</evidence>
<dbReference type="SUPFAM" id="SSF56112">
    <property type="entry name" value="Protein kinase-like (PK-like)"/>
    <property type="match status" value="1"/>
</dbReference>
<evidence type="ECO:0000313" key="10">
    <source>
        <dbReference type="EMBL" id="PHT43399.1"/>
    </source>
</evidence>